<feature type="transmembrane region" description="Helical" evidence="6">
    <location>
        <begin position="24"/>
        <end position="56"/>
    </location>
</feature>
<feature type="domain" description="Type II secretion system protein GspF" evidence="7">
    <location>
        <begin position="78"/>
        <end position="200"/>
    </location>
</feature>
<dbReference type="Proteomes" id="UP001055159">
    <property type="component" value="Chromosome"/>
</dbReference>
<dbReference type="RefSeq" id="WP_052429161.1">
    <property type="nucleotide sequence ID" value="NZ_CP092427.2"/>
</dbReference>
<sequence>MAPSTSRGRAPVLKTPDRRRRPPAAAWAVLACLALALALPPSAVVAAAVMLGVLALRRRARRRLRAAVDEAAALQGALDVLVSELRVGAHPVAAIRVAGREGHGRVAHSFGAVAARALLGADVAAGLRAEAGRSLAPAHWERLAVCWQLAQDQGLAIATLMQAAQRDLSERERFRSRVDAGMAGARATGTVLAGLPLLGVLLGCAIGADPLGFLFSGGPGGWLLCLGTLLIGAGLLWSDRITARVLT</sequence>
<accession>A0ABY3UMB4</accession>
<dbReference type="PANTHER" id="PTHR35007">
    <property type="entry name" value="INTEGRAL MEMBRANE PROTEIN-RELATED"/>
    <property type="match status" value="1"/>
</dbReference>
<dbReference type="PANTHER" id="PTHR35007:SF4">
    <property type="entry name" value="CONSERVED TRANSMEMBRANE PROTEIN-RELATED"/>
    <property type="match status" value="1"/>
</dbReference>
<dbReference type="Pfam" id="PF00482">
    <property type="entry name" value="T2SSF"/>
    <property type="match status" value="1"/>
</dbReference>
<evidence type="ECO:0000256" key="3">
    <source>
        <dbReference type="ARBA" id="ARBA00022692"/>
    </source>
</evidence>
<evidence type="ECO:0000256" key="4">
    <source>
        <dbReference type="ARBA" id="ARBA00022989"/>
    </source>
</evidence>
<reference evidence="8" key="1">
    <citation type="submission" date="2022-08" db="EMBL/GenBank/DDBJ databases">
        <title>Whole genome sequencing of non-tuberculosis mycobacteria type-strains.</title>
        <authorList>
            <person name="Igarashi Y."/>
            <person name="Osugi A."/>
            <person name="Mitarai S."/>
        </authorList>
    </citation>
    <scope>NUCLEOTIDE SEQUENCE</scope>
    <source>
        <strain evidence="8">JCM 16372</strain>
    </source>
</reference>
<name>A0ABY3UMB4_9MYCO</name>
<keyword evidence="9" id="KW-1185">Reference proteome</keyword>
<keyword evidence="4 6" id="KW-1133">Transmembrane helix</keyword>
<evidence type="ECO:0000313" key="9">
    <source>
        <dbReference type="Proteomes" id="UP001055159"/>
    </source>
</evidence>
<evidence type="ECO:0000313" key="8">
    <source>
        <dbReference type="EMBL" id="ULP39734.1"/>
    </source>
</evidence>
<organism evidence="8 9">
    <name type="scientific">Mycolicibacterium rufum</name>
    <dbReference type="NCBI Taxonomy" id="318424"/>
    <lineage>
        <taxon>Bacteria</taxon>
        <taxon>Bacillati</taxon>
        <taxon>Actinomycetota</taxon>
        <taxon>Actinomycetes</taxon>
        <taxon>Mycobacteriales</taxon>
        <taxon>Mycobacteriaceae</taxon>
        <taxon>Mycolicibacterium</taxon>
    </lineage>
</organism>
<comment type="subcellular location">
    <subcellularLocation>
        <location evidence="1">Cell membrane</location>
        <topology evidence="1">Multi-pass membrane protein</topology>
    </subcellularLocation>
</comment>
<evidence type="ECO:0000256" key="6">
    <source>
        <dbReference type="SAM" id="Phobius"/>
    </source>
</evidence>
<evidence type="ECO:0000256" key="5">
    <source>
        <dbReference type="ARBA" id="ARBA00023136"/>
    </source>
</evidence>
<gene>
    <name evidence="8" type="ORF">MJO55_24725</name>
</gene>
<proteinExistence type="predicted"/>
<keyword evidence="2" id="KW-1003">Cell membrane</keyword>
<dbReference type="EMBL" id="CP092427">
    <property type="protein sequence ID" value="ULP39734.1"/>
    <property type="molecule type" value="Genomic_DNA"/>
</dbReference>
<dbReference type="InterPro" id="IPR018076">
    <property type="entry name" value="T2SS_GspF_dom"/>
</dbReference>
<protein>
    <submittedName>
        <fullName evidence="8">Type II secretion system F family protein</fullName>
    </submittedName>
</protein>
<feature type="transmembrane region" description="Helical" evidence="6">
    <location>
        <begin position="183"/>
        <end position="208"/>
    </location>
</feature>
<evidence type="ECO:0000256" key="2">
    <source>
        <dbReference type="ARBA" id="ARBA00022475"/>
    </source>
</evidence>
<dbReference type="PROSITE" id="PS51257">
    <property type="entry name" value="PROKAR_LIPOPROTEIN"/>
    <property type="match status" value="1"/>
</dbReference>
<keyword evidence="5 6" id="KW-0472">Membrane</keyword>
<feature type="transmembrane region" description="Helical" evidence="6">
    <location>
        <begin position="220"/>
        <end position="238"/>
    </location>
</feature>
<evidence type="ECO:0000259" key="7">
    <source>
        <dbReference type="Pfam" id="PF00482"/>
    </source>
</evidence>
<evidence type="ECO:0000256" key="1">
    <source>
        <dbReference type="ARBA" id="ARBA00004651"/>
    </source>
</evidence>
<keyword evidence="3 6" id="KW-0812">Transmembrane</keyword>